<feature type="domain" description="Nudix hydrolase" evidence="2">
    <location>
        <begin position="3"/>
        <end position="139"/>
    </location>
</feature>
<dbReference type="AlphaFoldDB" id="A0A8J7DB96"/>
<dbReference type="GO" id="GO:0016787">
    <property type="term" value="F:hydrolase activity"/>
    <property type="evidence" value="ECO:0007669"/>
    <property type="project" value="UniProtKB-KW"/>
</dbReference>
<dbReference type="Gene3D" id="3.90.79.10">
    <property type="entry name" value="Nucleoside Triphosphate Pyrophosphohydrolase"/>
    <property type="match status" value="1"/>
</dbReference>
<evidence type="ECO:0000313" key="4">
    <source>
        <dbReference type="Proteomes" id="UP000636505"/>
    </source>
</evidence>
<dbReference type="EMBL" id="JADEXG010000003">
    <property type="protein sequence ID" value="MBE9076073.1"/>
    <property type="molecule type" value="Genomic_DNA"/>
</dbReference>
<sequence>MGQLLEVAIALLYRDNCFLMQLRDDLPSIIYPGHWAFFGGHLEPGEDADTAVSRELDEEIGYTPPQLTRYKQINDGRIIRHFYHGPLTVSPDQLQLNEGQDLGLCAIADIQRGYKFSEKLAEDRPLGAPHRAILLDFLATQPLS</sequence>
<dbReference type="PROSITE" id="PS00893">
    <property type="entry name" value="NUDIX_BOX"/>
    <property type="match status" value="1"/>
</dbReference>
<keyword evidence="1 3" id="KW-0378">Hydrolase</keyword>
<evidence type="ECO:0000256" key="1">
    <source>
        <dbReference type="ARBA" id="ARBA00022801"/>
    </source>
</evidence>
<organism evidence="3 4">
    <name type="scientific">Vasconcelosia minhoensis LEGE 07310</name>
    <dbReference type="NCBI Taxonomy" id="915328"/>
    <lineage>
        <taxon>Bacteria</taxon>
        <taxon>Bacillati</taxon>
        <taxon>Cyanobacteriota</taxon>
        <taxon>Cyanophyceae</taxon>
        <taxon>Nodosilineales</taxon>
        <taxon>Cymatolegaceae</taxon>
        <taxon>Vasconcelosia</taxon>
        <taxon>Vasconcelosia minhoensis</taxon>
    </lineage>
</organism>
<name>A0A8J7DB96_9CYAN</name>
<reference evidence="3" key="1">
    <citation type="submission" date="2020-10" db="EMBL/GenBank/DDBJ databases">
        <authorList>
            <person name="Castelo-Branco R."/>
            <person name="Eusebio N."/>
            <person name="Adriana R."/>
            <person name="Vieira A."/>
            <person name="Brugerolle De Fraissinette N."/>
            <person name="Rezende De Castro R."/>
            <person name="Schneider M.P."/>
            <person name="Vasconcelos V."/>
            <person name="Leao P.N."/>
        </authorList>
    </citation>
    <scope>NUCLEOTIDE SEQUENCE</scope>
    <source>
        <strain evidence="3">LEGE 07310</strain>
    </source>
</reference>
<dbReference type="InterPro" id="IPR020084">
    <property type="entry name" value="NUDIX_hydrolase_CS"/>
</dbReference>
<dbReference type="InterPro" id="IPR000086">
    <property type="entry name" value="NUDIX_hydrolase_dom"/>
</dbReference>
<gene>
    <name evidence="3" type="ORF">IQ241_01985</name>
</gene>
<comment type="caution">
    <text evidence="3">The sequence shown here is derived from an EMBL/GenBank/DDBJ whole genome shotgun (WGS) entry which is preliminary data.</text>
</comment>
<keyword evidence="4" id="KW-1185">Reference proteome</keyword>
<accession>A0A8J7DB96</accession>
<dbReference type="InterPro" id="IPR015797">
    <property type="entry name" value="NUDIX_hydrolase-like_dom_sf"/>
</dbReference>
<dbReference type="SUPFAM" id="SSF55811">
    <property type="entry name" value="Nudix"/>
    <property type="match status" value="1"/>
</dbReference>
<dbReference type="PROSITE" id="PS51462">
    <property type="entry name" value="NUDIX"/>
    <property type="match status" value="1"/>
</dbReference>
<dbReference type="CDD" id="cd18882">
    <property type="entry name" value="NUDIX_Hydrolase"/>
    <property type="match status" value="1"/>
</dbReference>
<evidence type="ECO:0000313" key="3">
    <source>
        <dbReference type="EMBL" id="MBE9076073.1"/>
    </source>
</evidence>
<proteinExistence type="predicted"/>
<dbReference type="Proteomes" id="UP000636505">
    <property type="component" value="Unassembled WGS sequence"/>
</dbReference>
<dbReference type="RefSeq" id="WP_193904734.1">
    <property type="nucleotide sequence ID" value="NZ_JADEXG010000003.1"/>
</dbReference>
<dbReference type="Pfam" id="PF00293">
    <property type="entry name" value="NUDIX"/>
    <property type="match status" value="1"/>
</dbReference>
<evidence type="ECO:0000259" key="2">
    <source>
        <dbReference type="PROSITE" id="PS51462"/>
    </source>
</evidence>
<protein>
    <submittedName>
        <fullName evidence="3">NUDIX hydrolase</fullName>
    </submittedName>
</protein>